<evidence type="ECO:0000313" key="7">
    <source>
        <dbReference type="EMBL" id="PCI24974.1"/>
    </source>
</evidence>
<dbReference type="PRINTS" id="PR00344">
    <property type="entry name" value="BCTRLSENSOR"/>
</dbReference>
<dbReference type="Gene3D" id="3.30.450.20">
    <property type="entry name" value="PAS domain"/>
    <property type="match status" value="1"/>
</dbReference>
<dbReference type="NCBIfam" id="TIGR00229">
    <property type="entry name" value="sensory_box"/>
    <property type="match status" value="1"/>
</dbReference>
<comment type="catalytic activity">
    <reaction evidence="1">
        <text>ATP + protein L-histidine = ADP + protein N-phospho-L-histidine.</text>
        <dbReference type="EC" id="2.7.13.3"/>
    </reaction>
</comment>
<evidence type="ECO:0000256" key="4">
    <source>
        <dbReference type="SAM" id="Phobius"/>
    </source>
</evidence>
<dbReference type="Pfam" id="PF02518">
    <property type="entry name" value="HATPase_c"/>
    <property type="match status" value="1"/>
</dbReference>
<dbReference type="InterPro" id="IPR036890">
    <property type="entry name" value="HATPase_C_sf"/>
</dbReference>
<feature type="domain" description="PAS" evidence="6">
    <location>
        <begin position="149"/>
        <end position="193"/>
    </location>
</feature>
<dbReference type="Proteomes" id="UP000218113">
    <property type="component" value="Unassembled WGS sequence"/>
</dbReference>
<dbReference type="InterPro" id="IPR003594">
    <property type="entry name" value="HATPase_dom"/>
</dbReference>
<dbReference type="InterPro" id="IPR005467">
    <property type="entry name" value="His_kinase_dom"/>
</dbReference>
<evidence type="ECO:0000313" key="8">
    <source>
        <dbReference type="Proteomes" id="UP000218113"/>
    </source>
</evidence>
<organism evidence="7 8">
    <name type="scientific">SAR324 cluster bacterium</name>
    <dbReference type="NCBI Taxonomy" id="2024889"/>
    <lineage>
        <taxon>Bacteria</taxon>
        <taxon>Deltaproteobacteria</taxon>
        <taxon>SAR324 cluster</taxon>
    </lineage>
</organism>
<name>A0A2A4SV09_9DELT</name>
<dbReference type="SUPFAM" id="SSF55874">
    <property type="entry name" value="ATPase domain of HSP90 chaperone/DNA topoisomerase II/histidine kinase"/>
    <property type="match status" value="1"/>
</dbReference>
<dbReference type="SMART" id="SM00091">
    <property type="entry name" value="PAS"/>
    <property type="match status" value="1"/>
</dbReference>
<keyword evidence="4" id="KW-1133">Transmembrane helix</keyword>
<keyword evidence="4" id="KW-0812">Transmembrane</keyword>
<feature type="domain" description="Histidine kinase" evidence="5">
    <location>
        <begin position="287"/>
        <end position="509"/>
    </location>
</feature>
<keyword evidence="3" id="KW-0597">Phosphoprotein</keyword>
<sequence>MSRLHLYITFLITVILPTFLLTLILAFYLPEVKLVETEAQTHQLLIKMGVSCLLLLSMLWGLLYRRFNHRFYLPLLLLRETVRDIAQEKKPKDLDLSTASDQSIQEIQISLQHIAATHGATQQKLAELEITSTTLVAKSITEQKQNQTELHHLWAAIEFTSDIMLLTDASGRILYLNPSFQKVTFFSRDEIIGFPPYRLIQRKSRLHSFRQIRKCLSKKNIWQGILHCYCKNKRLIILSCSITPIFGPDGSTVRYVITGSDVTSAKKRESQVQQAHKLEALGTLSAGIAHDFNNILGSIIGYTELAMDDIPQSGLTHSNLEQVLVASFRARDLVAQILTFSRQSGTEKIPLHIQSLIKETVKLIQSSIPGVRIQLDLEHDTDMILADPISIHQLIANLCTNAAQAMKQQGNLKISLGNISIDQNFVQKYPALKPGNHIKLSISDKGAGIPGEIIDKIFDPFFSTREVGENVGLGLSVVHGIVQKHDGLTVVKSTHQQGSCFEIYFPSLRLSKESLTEYLFSKIKQ</sequence>
<dbReference type="PANTHER" id="PTHR43065:SF42">
    <property type="entry name" value="TWO-COMPONENT SENSOR PPRA"/>
    <property type="match status" value="1"/>
</dbReference>
<dbReference type="InterPro" id="IPR036097">
    <property type="entry name" value="HisK_dim/P_sf"/>
</dbReference>
<dbReference type="PROSITE" id="PS50112">
    <property type="entry name" value="PAS"/>
    <property type="match status" value="1"/>
</dbReference>
<dbReference type="Pfam" id="PF00512">
    <property type="entry name" value="HisKA"/>
    <property type="match status" value="1"/>
</dbReference>
<feature type="transmembrane region" description="Helical" evidence="4">
    <location>
        <begin position="7"/>
        <end position="29"/>
    </location>
</feature>
<evidence type="ECO:0000256" key="1">
    <source>
        <dbReference type="ARBA" id="ARBA00000085"/>
    </source>
</evidence>
<protein>
    <recommendedName>
        <fullName evidence="2">histidine kinase</fullName>
        <ecNumber evidence="2">2.7.13.3</ecNumber>
    </recommendedName>
</protein>
<dbReference type="PANTHER" id="PTHR43065">
    <property type="entry name" value="SENSOR HISTIDINE KINASE"/>
    <property type="match status" value="1"/>
</dbReference>
<dbReference type="CDD" id="cd00082">
    <property type="entry name" value="HisKA"/>
    <property type="match status" value="1"/>
</dbReference>
<dbReference type="EMBL" id="NVSR01000117">
    <property type="protein sequence ID" value="PCI24974.1"/>
    <property type="molecule type" value="Genomic_DNA"/>
</dbReference>
<dbReference type="InterPro" id="IPR004358">
    <property type="entry name" value="Sig_transdc_His_kin-like_C"/>
</dbReference>
<reference evidence="8" key="1">
    <citation type="submission" date="2017-08" db="EMBL/GenBank/DDBJ databases">
        <title>A dynamic microbial community with high functional redundancy inhabits the cold, oxic subseafloor aquifer.</title>
        <authorList>
            <person name="Tully B.J."/>
            <person name="Wheat C.G."/>
            <person name="Glazer B.T."/>
            <person name="Huber J.A."/>
        </authorList>
    </citation>
    <scope>NUCLEOTIDE SEQUENCE [LARGE SCALE GENOMIC DNA]</scope>
</reference>
<dbReference type="Gene3D" id="3.30.565.10">
    <property type="entry name" value="Histidine kinase-like ATPase, C-terminal domain"/>
    <property type="match status" value="1"/>
</dbReference>
<dbReference type="SUPFAM" id="SSF47384">
    <property type="entry name" value="Homodimeric domain of signal transducing histidine kinase"/>
    <property type="match status" value="1"/>
</dbReference>
<proteinExistence type="predicted"/>
<evidence type="ECO:0000256" key="3">
    <source>
        <dbReference type="ARBA" id="ARBA00022553"/>
    </source>
</evidence>
<dbReference type="Gene3D" id="1.10.287.130">
    <property type="match status" value="1"/>
</dbReference>
<dbReference type="AlphaFoldDB" id="A0A2A4SV09"/>
<evidence type="ECO:0000256" key="2">
    <source>
        <dbReference type="ARBA" id="ARBA00012438"/>
    </source>
</evidence>
<dbReference type="SMART" id="SM00387">
    <property type="entry name" value="HATPase_c"/>
    <property type="match status" value="1"/>
</dbReference>
<dbReference type="InterPro" id="IPR000014">
    <property type="entry name" value="PAS"/>
</dbReference>
<dbReference type="InterPro" id="IPR035965">
    <property type="entry name" value="PAS-like_dom_sf"/>
</dbReference>
<keyword evidence="4" id="KW-0472">Membrane</keyword>
<evidence type="ECO:0000259" key="6">
    <source>
        <dbReference type="PROSITE" id="PS50112"/>
    </source>
</evidence>
<dbReference type="InterPro" id="IPR003661">
    <property type="entry name" value="HisK_dim/P_dom"/>
</dbReference>
<evidence type="ECO:0000259" key="5">
    <source>
        <dbReference type="PROSITE" id="PS50109"/>
    </source>
</evidence>
<dbReference type="Pfam" id="PF13426">
    <property type="entry name" value="PAS_9"/>
    <property type="match status" value="1"/>
</dbReference>
<dbReference type="EC" id="2.7.13.3" evidence="2"/>
<gene>
    <name evidence="7" type="ORF">COB67_11090</name>
</gene>
<comment type="caution">
    <text evidence="7">The sequence shown here is derived from an EMBL/GenBank/DDBJ whole genome shotgun (WGS) entry which is preliminary data.</text>
</comment>
<feature type="transmembrane region" description="Helical" evidence="4">
    <location>
        <begin position="44"/>
        <end position="64"/>
    </location>
</feature>
<dbReference type="PROSITE" id="PS50109">
    <property type="entry name" value="HIS_KIN"/>
    <property type="match status" value="1"/>
</dbReference>
<dbReference type="SUPFAM" id="SSF55785">
    <property type="entry name" value="PYP-like sensor domain (PAS domain)"/>
    <property type="match status" value="1"/>
</dbReference>
<dbReference type="SMART" id="SM00388">
    <property type="entry name" value="HisKA"/>
    <property type="match status" value="1"/>
</dbReference>
<dbReference type="GO" id="GO:0000155">
    <property type="term" value="F:phosphorelay sensor kinase activity"/>
    <property type="evidence" value="ECO:0007669"/>
    <property type="project" value="InterPro"/>
</dbReference>
<accession>A0A2A4SV09</accession>
<dbReference type="CDD" id="cd00130">
    <property type="entry name" value="PAS"/>
    <property type="match status" value="1"/>
</dbReference>